<evidence type="ECO:0000256" key="1">
    <source>
        <dbReference type="SAM" id="SignalP"/>
    </source>
</evidence>
<name>A0ABQ1V6T2_9NOCA</name>
<comment type="caution">
    <text evidence="2">The sequence shown here is derived from an EMBL/GenBank/DDBJ whole genome shotgun (WGS) entry which is preliminary data.</text>
</comment>
<feature type="chain" id="PRO_5047521542" description="Extradiol ring-cleavage dioxygenase class III enzyme subunit B domain-containing protein" evidence="1">
    <location>
        <begin position="20"/>
        <end position="242"/>
    </location>
</feature>
<evidence type="ECO:0000313" key="3">
    <source>
        <dbReference type="Proteomes" id="UP000632454"/>
    </source>
</evidence>
<sequence length="242" mass="24252">MLTAAAFVPGAPLVVPALAGPGATDVADLRTAVLEVTRRLSDTAHRWVAIGVGDPGTADLTRGTFAGFGVDETVSLRPGGGDEPASAVMATPMLVAGWLRGQIAPSVSVCPSLVDASTSPRDCARIGTELGARIADTDEAVGLLVVADGSFGLSPTAPGGEIVGAGAVQDRLDAAVAAGDLDAIEAFGVTEAAEAGIVGRAAWQVAVAVWRAAAPGDFSTESPYCAAPFGVGYQVAWWGRRA</sequence>
<dbReference type="EMBL" id="BMCS01000003">
    <property type="protein sequence ID" value="GGF40566.1"/>
    <property type="molecule type" value="Genomic_DNA"/>
</dbReference>
<dbReference type="Proteomes" id="UP000632454">
    <property type="component" value="Unassembled WGS sequence"/>
</dbReference>
<accession>A0ABQ1V6T2</accession>
<feature type="signal peptide" evidence="1">
    <location>
        <begin position="1"/>
        <end position="19"/>
    </location>
</feature>
<protein>
    <recommendedName>
        <fullName evidence="4">Extradiol ring-cleavage dioxygenase class III enzyme subunit B domain-containing protein</fullName>
    </recommendedName>
</protein>
<evidence type="ECO:0000313" key="2">
    <source>
        <dbReference type="EMBL" id="GGF40566.1"/>
    </source>
</evidence>
<dbReference type="Gene3D" id="3.40.830.10">
    <property type="entry name" value="LigB-like"/>
    <property type="match status" value="1"/>
</dbReference>
<dbReference type="RefSeq" id="WP_188492303.1">
    <property type="nucleotide sequence ID" value="NZ_BMCS01000003.1"/>
</dbReference>
<organism evidence="2 3">
    <name type="scientific">Williamsia phyllosphaerae</name>
    <dbReference type="NCBI Taxonomy" id="885042"/>
    <lineage>
        <taxon>Bacteria</taxon>
        <taxon>Bacillati</taxon>
        <taxon>Actinomycetota</taxon>
        <taxon>Actinomycetes</taxon>
        <taxon>Mycobacteriales</taxon>
        <taxon>Nocardiaceae</taxon>
        <taxon>Williamsia</taxon>
    </lineage>
</organism>
<proteinExistence type="predicted"/>
<gene>
    <name evidence="2" type="ORF">GCM10007298_40360</name>
</gene>
<evidence type="ECO:0008006" key="4">
    <source>
        <dbReference type="Google" id="ProtNLM"/>
    </source>
</evidence>
<keyword evidence="1" id="KW-0732">Signal</keyword>
<keyword evidence="3" id="KW-1185">Reference proteome</keyword>
<reference evidence="3" key="1">
    <citation type="journal article" date="2019" name="Int. J. Syst. Evol. Microbiol.">
        <title>The Global Catalogue of Microorganisms (GCM) 10K type strain sequencing project: providing services to taxonomists for standard genome sequencing and annotation.</title>
        <authorList>
            <consortium name="The Broad Institute Genomics Platform"/>
            <consortium name="The Broad Institute Genome Sequencing Center for Infectious Disease"/>
            <person name="Wu L."/>
            <person name="Ma J."/>
        </authorList>
    </citation>
    <scope>NUCLEOTIDE SEQUENCE [LARGE SCALE GENOMIC DNA]</scope>
    <source>
        <strain evidence="3">CCM 7855</strain>
    </source>
</reference>